<sequence length="110" mass="12081">MADTTHVKVLVPRQDSSLKVPDSGVRHPVSVRADVDLESSHLVRRRVCRQLEPDGSWKREAQTWRTGKIGNPGNLDNSSAPPPPIAALSPRQTGHIAVPEKIAQKSPCRH</sequence>
<evidence type="ECO:0000313" key="2">
    <source>
        <dbReference type="EMBL" id="KAG6294580.1"/>
    </source>
</evidence>
<gene>
    <name evidence="2" type="ORF">E4U09_002571</name>
</gene>
<name>A0A9P7U5T5_9HYPO</name>
<protein>
    <submittedName>
        <fullName evidence="2">Uncharacterized protein</fullName>
    </submittedName>
</protein>
<organism evidence="2 3">
    <name type="scientific">Claviceps aff. purpurea</name>
    <dbReference type="NCBI Taxonomy" id="1967640"/>
    <lineage>
        <taxon>Eukaryota</taxon>
        <taxon>Fungi</taxon>
        <taxon>Dikarya</taxon>
        <taxon>Ascomycota</taxon>
        <taxon>Pezizomycotina</taxon>
        <taxon>Sordariomycetes</taxon>
        <taxon>Hypocreomycetidae</taxon>
        <taxon>Hypocreales</taxon>
        <taxon>Clavicipitaceae</taxon>
        <taxon>Claviceps</taxon>
    </lineage>
</organism>
<dbReference type="EMBL" id="SRRH01000216">
    <property type="protein sequence ID" value="KAG6294580.1"/>
    <property type="molecule type" value="Genomic_DNA"/>
</dbReference>
<proteinExistence type="predicted"/>
<keyword evidence="3" id="KW-1185">Reference proteome</keyword>
<evidence type="ECO:0000313" key="3">
    <source>
        <dbReference type="Proteomes" id="UP000707071"/>
    </source>
</evidence>
<accession>A0A9P7U5T5</accession>
<comment type="caution">
    <text evidence="2">The sequence shown here is derived from an EMBL/GenBank/DDBJ whole genome shotgun (WGS) entry which is preliminary data.</text>
</comment>
<dbReference type="AlphaFoldDB" id="A0A9P7U5T5"/>
<feature type="region of interest" description="Disordered" evidence="1">
    <location>
        <begin position="58"/>
        <end position="110"/>
    </location>
</feature>
<reference evidence="2 3" key="1">
    <citation type="journal article" date="2020" name="bioRxiv">
        <title>Whole genome comparisons of ergot fungi reveals the divergence and evolution of species within the genus Claviceps are the result of varying mechanisms driving genome evolution and host range expansion.</title>
        <authorList>
            <person name="Wyka S.A."/>
            <person name="Mondo S.J."/>
            <person name="Liu M."/>
            <person name="Dettman J."/>
            <person name="Nalam V."/>
            <person name="Broders K.D."/>
        </authorList>
    </citation>
    <scope>NUCLEOTIDE SEQUENCE [LARGE SCALE GENOMIC DNA]</scope>
    <source>
        <strain evidence="2 3">Clav52</strain>
    </source>
</reference>
<dbReference type="Proteomes" id="UP000707071">
    <property type="component" value="Unassembled WGS sequence"/>
</dbReference>
<evidence type="ECO:0000256" key="1">
    <source>
        <dbReference type="SAM" id="MobiDB-lite"/>
    </source>
</evidence>